<feature type="disulfide bond" evidence="13">
    <location>
        <begin position="484"/>
        <end position="494"/>
    </location>
</feature>
<dbReference type="InterPro" id="IPR057243">
    <property type="entry name" value="Integrin_I-EGF_CS"/>
</dbReference>
<dbReference type="GO" id="GO:0033627">
    <property type="term" value="P:cell adhesion mediated by integrin"/>
    <property type="evidence" value="ECO:0007669"/>
    <property type="project" value="TreeGrafter"/>
</dbReference>
<dbReference type="SUPFAM" id="SSF53300">
    <property type="entry name" value="vWA-like"/>
    <property type="match status" value="1"/>
</dbReference>
<dbReference type="AlphaFoldDB" id="A0A6P3XRY4"/>
<dbReference type="PROSITE" id="PS00243">
    <property type="entry name" value="I_EGF_1"/>
    <property type="match status" value="3"/>
</dbReference>
<comment type="similarity">
    <text evidence="2 14">Belongs to the integrin beta chain family.</text>
</comment>
<dbReference type="SMART" id="SM00187">
    <property type="entry name" value="INB"/>
    <property type="match status" value="1"/>
</dbReference>
<feature type="disulfide bond" evidence="13">
    <location>
        <begin position="210"/>
        <end position="217"/>
    </location>
</feature>
<keyword evidence="9 14" id="KW-0401">Integrin</keyword>
<evidence type="ECO:0000256" key="6">
    <source>
        <dbReference type="ARBA" id="ARBA00022737"/>
    </source>
</evidence>
<feature type="domain" description="Integrin beta subunit cytoplasmic" evidence="17">
    <location>
        <begin position="750"/>
        <end position="797"/>
    </location>
</feature>
<proteinExistence type="inferred from homology"/>
<dbReference type="RefSeq" id="XP_014481146.1">
    <property type="nucleotide sequence ID" value="XM_014625660.1"/>
</dbReference>
<dbReference type="InterPro" id="IPR057073">
    <property type="entry name" value="EGF_integrin_2"/>
</dbReference>
<feature type="disulfide bond" evidence="13">
    <location>
        <begin position="649"/>
        <end position="721"/>
    </location>
</feature>
<dbReference type="Gene3D" id="2.60.40.1510">
    <property type="entry name" value="ntegrin, alpha v. Chain A, domain 3"/>
    <property type="match status" value="1"/>
</dbReference>
<dbReference type="KEGG" id="dqu:106747776"/>
<keyword evidence="18" id="KW-1185">Reference proteome</keyword>
<dbReference type="Gene3D" id="1.20.5.100">
    <property type="entry name" value="Cytochrome c1, transmembrane anchor, C-terminal"/>
    <property type="match status" value="1"/>
</dbReference>
<dbReference type="InterPro" id="IPR013111">
    <property type="entry name" value="EGF_extracell"/>
</dbReference>
<accession>A0A6P3XRY4</accession>
<dbReference type="InterPro" id="IPR015812">
    <property type="entry name" value="Integrin_bsu"/>
</dbReference>
<feature type="disulfide bond" evidence="13">
    <location>
        <begin position="609"/>
        <end position="614"/>
    </location>
</feature>
<comment type="subcellular location">
    <subcellularLocation>
        <location evidence="1 14">Cell membrane</location>
        <topology evidence="1 14">Single-pass type I membrane protein</topology>
    </subcellularLocation>
</comment>
<feature type="disulfide bond" evidence="13">
    <location>
        <begin position="576"/>
        <end position="585"/>
    </location>
</feature>
<evidence type="ECO:0000313" key="18">
    <source>
        <dbReference type="Proteomes" id="UP000515204"/>
    </source>
</evidence>
<feature type="disulfide bond" evidence="13">
    <location>
        <begin position="571"/>
        <end position="603"/>
    </location>
</feature>
<dbReference type="Gene3D" id="3.40.50.410">
    <property type="entry name" value="von Willebrand factor, type A domain"/>
    <property type="match status" value="1"/>
</dbReference>
<evidence type="ECO:0000256" key="7">
    <source>
        <dbReference type="ARBA" id="ARBA00022889"/>
    </source>
</evidence>
<dbReference type="InterPro" id="IPR014836">
    <property type="entry name" value="Integrin_bsu_cyt_dom"/>
</dbReference>
<feature type="disulfide bond" evidence="13">
    <location>
        <begin position="541"/>
        <end position="550"/>
    </location>
</feature>
<feature type="disulfide bond" evidence="13">
    <location>
        <begin position="587"/>
        <end position="594"/>
    </location>
</feature>
<dbReference type="GO" id="GO:0009986">
    <property type="term" value="C:cell surface"/>
    <property type="evidence" value="ECO:0007669"/>
    <property type="project" value="TreeGrafter"/>
</dbReference>
<feature type="disulfide bond" evidence="13">
    <location>
        <begin position="534"/>
        <end position="539"/>
    </location>
</feature>
<dbReference type="FunFam" id="3.40.50.410:FF:000002">
    <property type="entry name" value="Integrin beta"/>
    <property type="match status" value="1"/>
</dbReference>
<dbReference type="PRINTS" id="PR01186">
    <property type="entry name" value="INTEGRINB"/>
</dbReference>
<dbReference type="SMART" id="SM01241">
    <property type="entry name" value="Integrin_b_cyt"/>
    <property type="match status" value="1"/>
</dbReference>
<protein>
    <recommendedName>
        <fullName evidence="14">Integrin beta</fullName>
    </recommendedName>
</protein>
<dbReference type="GO" id="GO:0005178">
    <property type="term" value="F:integrin binding"/>
    <property type="evidence" value="ECO:0007669"/>
    <property type="project" value="TreeGrafter"/>
</dbReference>
<dbReference type="Pfam" id="PF00362">
    <property type="entry name" value="Integrin_beta"/>
    <property type="match status" value="1"/>
</dbReference>
<feature type="transmembrane region" description="Helical" evidence="15">
    <location>
        <begin position="728"/>
        <end position="749"/>
    </location>
</feature>
<evidence type="ECO:0000256" key="14">
    <source>
        <dbReference type="RuleBase" id="RU000633"/>
    </source>
</evidence>
<dbReference type="Gene3D" id="2.10.25.10">
    <property type="entry name" value="Laminin"/>
    <property type="match status" value="3"/>
</dbReference>
<feature type="disulfide bond" evidence="13">
    <location>
        <begin position="265"/>
        <end position="306"/>
    </location>
</feature>
<keyword evidence="11 13" id="KW-1015">Disulfide bond</keyword>
<gene>
    <name evidence="19" type="primary">LOC106747776</name>
</gene>
<dbReference type="OrthoDB" id="410592at2759"/>
<dbReference type="GO" id="GO:0016477">
    <property type="term" value="P:cell migration"/>
    <property type="evidence" value="ECO:0007669"/>
    <property type="project" value="TreeGrafter"/>
</dbReference>
<dbReference type="GO" id="GO:0005925">
    <property type="term" value="C:focal adhesion"/>
    <property type="evidence" value="ECO:0007669"/>
    <property type="project" value="TreeGrafter"/>
</dbReference>
<evidence type="ECO:0000256" key="8">
    <source>
        <dbReference type="ARBA" id="ARBA00022989"/>
    </source>
</evidence>
<feature type="disulfide bond" evidence="13">
    <location>
        <begin position="616"/>
        <end position="631"/>
    </location>
</feature>
<feature type="disulfide bond" evidence="13">
    <location>
        <begin position="569"/>
        <end position="574"/>
    </location>
</feature>
<feature type="domain" description="Integrin beta subunit VWA" evidence="16">
    <location>
        <begin position="68"/>
        <end position="474"/>
    </location>
</feature>
<sequence>MFTDKNEFGARAKDEGLNLGEPPIRSRRLHFAADSLFHRRPNMFLVSLGFFFLLQLALSSFTQTYSNSTHGKPRCNVPERLRAFGCPAAEVRTAPPGSLELLVNEDFQDVFNDRAPVQLRPQKLRLRIRPHTSQELTLLYRPAMNYPLDLYYLMDLTWSMKDDKETLVGLGWRMANTLGTFTTNFRLGFGSYADKPLMPYIFPGHEDNPCKSEHASCTPLYSFWHHLELTDNIPRFIHEVNYSSVTGNVDNLEGGLDGVVQAIVCTRQVGWAHQARKLMLVATDGLLHFAGEGKLGGVVHRPDFQCHVDERGQYSLAKEYDYPSLAEVSRLLQERKVNLIFAVTEDRRHEYELIADLLKEQARVATLTRNSSNILEIIESSYHDIVSKVVLRDNSTGPLRLEYLSACGGQADSVSSTSECDGIQEGRVYEFKVVVSADECPRNESLWRQTVVIDDALASEASEVEIEVELLCGCDCKNIESSRCEHGVNECGICKCDFGWSGDTCDCDVSSPVGSRLQCIAAGSAEVCSNRGECVCGVCQCDRGYNGRFCECSPCDKTDGIECGGRGTCECGVCNCLEGWEGGGCQCPSGTELCVAPGSEEVCAGHGYCDCGQCRCNETAADGLYYRGTYCESSASAGGSGLCILYNSCVNVTVEYPEKAEELCQTDTTFYKTARVDTVDVGNEHYCFVRTVQDKTICTIPYVYEFQEDKTVMLRIAGKICRTPMHAAFVPAFIFGAVLLFGIIGLLIWKCWTTIKDRREYAKFEQERKKTVYALDENPLYRPAISQFRVPSMYKDE</sequence>
<evidence type="ECO:0000256" key="3">
    <source>
        <dbReference type="ARBA" id="ARBA00022475"/>
    </source>
</evidence>
<feature type="disulfide bond" evidence="13">
    <location>
        <begin position="552"/>
        <end position="555"/>
    </location>
</feature>
<reference evidence="19" key="1">
    <citation type="submission" date="2025-08" db="UniProtKB">
        <authorList>
            <consortium name="RefSeq"/>
        </authorList>
    </citation>
    <scope>IDENTIFICATION</scope>
</reference>
<keyword evidence="3" id="KW-1003">Cell membrane</keyword>
<dbReference type="GO" id="GO:0007229">
    <property type="term" value="P:integrin-mediated signaling pathway"/>
    <property type="evidence" value="ECO:0007669"/>
    <property type="project" value="UniProtKB-KW"/>
</dbReference>
<dbReference type="InterPro" id="IPR036465">
    <property type="entry name" value="vWFA_dom_sf"/>
</dbReference>
<keyword evidence="12" id="KW-0325">Glycoprotein</keyword>
<evidence type="ECO:0000256" key="5">
    <source>
        <dbReference type="ARBA" id="ARBA00022729"/>
    </source>
</evidence>
<organism evidence="18 19">
    <name type="scientific">Dinoponera quadriceps</name>
    <name type="common">South American ant</name>
    <dbReference type="NCBI Taxonomy" id="609295"/>
    <lineage>
        <taxon>Eukaryota</taxon>
        <taxon>Metazoa</taxon>
        <taxon>Ecdysozoa</taxon>
        <taxon>Arthropoda</taxon>
        <taxon>Hexapoda</taxon>
        <taxon>Insecta</taxon>
        <taxon>Pterygota</taxon>
        <taxon>Neoptera</taxon>
        <taxon>Endopterygota</taxon>
        <taxon>Hymenoptera</taxon>
        <taxon>Apocrita</taxon>
        <taxon>Aculeata</taxon>
        <taxon>Formicoidea</taxon>
        <taxon>Formicidae</taxon>
        <taxon>Ponerinae</taxon>
        <taxon>Ponerini</taxon>
        <taxon>Dinoponera</taxon>
    </lineage>
</organism>
<dbReference type="Pfam" id="PF08725">
    <property type="entry name" value="Integrin_b_cyt"/>
    <property type="match status" value="1"/>
</dbReference>
<evidence type="ECO:0000256" key="13">
    <source>
        <dbReference type="PIRSR" id="PIRSR002512-1"/>
    </source>
</evidence>
<evidence type="ECO:0000256" key="1">
    <source>
        <dbReference type="ARBA" id="ARBA00004251"/>
    </source>
</evidence>
<evidence type="ECO:0000256" key="11">
    <source>
        <dbReference type="ARBA" id="ARBA00023157"/>
    </source>
</evidence>
<feature type="disulfide bond" evidence="13">
    <location>
        <begin position="407"/>
        <end position="420"/>
    </location>
</feature>
<dbReference type="GO" id="GO:0008305">
    <property type="term" value="C:integrin complex"/>
    <property type="evidence" value="ECO:0007669"/>
    <property type="project" value="TreeGrafter"/>
</dbReference>
<dbReference type="GO" id="GO:0007160">
    <property type="term" value="P:cell-matrix adhesion"/>
    <property type="evidence" value="ECO:0007669"/>
    <property type="project" value="TreeGrafter"/>
</dbReference>
<dbReference type="PIRSF" id="PIRSF002512">
    <property type="entry name" value="Integrin_B"/>
    <property type="match status" value="1"/>
</dbReference>
<dbReference type="PANTHER" id="PTHR10082:SF59">
    <property type="entry name" value="INTEGRIN BETA-NU"/>
    <property type="match status" value="1"/>
</dbReference>
<dbReference type="InterPro" id="IPR002369">
    <property type="entry name" value="Integrin_bsu_VWA"/>
</dbReference>
<dbReference type="GeneID" id="106747776"/>
<evidence type="ECO:0000259" key="17">
    <source>
        <dbReference type="SMART" id="SM01241"/>
    </source>
</evidence>
<dbReference type="Proteomes" id="UP000515204">
    <property type="component" value="Unplaced"/>
</dbReference>
<dbReference type="SUPFAM" id="SSF69179">
    <property type="entry name" value="Integrin domains"/>
    <property type="match status" value="1"/>
</dbReference>
<keyword evidence="7 14" id="KW-0130">Cell adhesion</keyword>
<evidence type="ECO:0000256" key="4">
    <source>
        <dbReference type="ARBA" id="ARBA00022692"/>
    </source>
</evidence>
<feature type="disulfide bond" evidence="13">
    <location>
        <begin position="472"/>
        <end position="476"/>
    </location>
</feature>
<name>A0A6P3XRY4_DINQU</name>
<feature type="disulfide bond" evidence="13">
    <location>
        <begin position="496"/>
        <end position="505"/>
    </location>
</feature>
<dbReference type="PANTHER" id="PTHR10082">
    <property type="entry name" value="INTEGRIN BETA SUBUNIT"/>
    <property type="match status" value="1"/>
</dbReference>
<keyword evidence="5" id="KW-0732">Signal</keyword>
<keyword evidence="10 15" id="KW-0472">Membrane</keyword>
<keyword evidence="8 15" id="KW-1133">Transmembrane helix</keyword>
<evidence type="ECO:0000256" key="15">
    <source>
        <dbReference type="SAM" id="Phobius"/>
    </source>
</evidence>
<evidence type="ECO:0000256" key="10">
    <source>
        <dbReference type="ARBA" id="ARBA00023136"/>
    </source>
</evidence>
<keyword evidence="6" id="KW-0677">Repeat</keyword>
<dbReference type="GO" id="GO:0007157">
    <property type="term" value="P:heterophilic cell-cell adhesion via plasma membrane cell adhesion molecules"/>
    <property type="evidence" value="ECO:0007669"/>
    <property type="project" value="UniProtKB-ARBA"/>
</dbReference>
<evidence type="ECO:0000313" key="19">
    <source>
        <dbReference type="RefSeq" id="XP_014481146.1"/>
    </source>
</evidence>
<evidence type="ECO:0000259" key="16">
    <source>
        <dbReference type="SMART" id="SM00187"/>
    </source>
</evidence>
<evidence type="ECO:0000256" key="9">
    <source>
        <dbReference type="ARBA" id="ARBA00023037"/>
    </source>
</evidence>
<dbReference type="Pfam" id="PF07974">
    <property type="entry name" value="EGF_2"/>
    <property type="match status" value="1"/>
</dbReference>
<feature type="disulfide bond" evidence="13">
    <location>
        <begin position="491"/>
        <end position="528"/>
    </location>
</feature>
<feature type="disulfide bond" evidence="13">
    <location>
        <begin position="536"/>
        <end position="563"/>
    </location>
</feature>
<dbReference type="Pfam" id="PF23105">
    <property type="entry name" value="EGF_integrin"/>
    <property type="match status" value="1"/>
</dbReference>
<dbReference type="InterPro" id="IPR032695">
    <property type="entry name" value="Integrin_dom_sf"/>
</dbReference>
<evidence type="ECO:0000256" key="12">
    <source>
        <dbReference type="ARBA" id="ARBA00023180"/>
    </source>
</evidence>
<dbReference type="PROSITE" id="PS52047">
    <property type="entry name" value="I_EGF_2"/>
    <property type="match status" value="1"/>
</dbReference>
<keyword evidence="4 14" id="KW-0812">Transmembrane</keyword>
<evidence type="ECO:0000256" key="2">
    <source>
        <dbReference type="ARBA" id="ARBA00007449"/>
    </source>
</evidence>